<comment type="caution">
    <text evidence="2">The sequence shown here is derived from an EMBL/GenBank/DDBJ whole genome shotgun (WGS) entry which is preliminary data.</text>
</comment>
<feature type="transmembrane region" description="Helical" evidence="1">
    <location>
        <begin position="27"/>
        <end position="47"/>
    </location>
</feature>
<evidence type="ECO:0000313" key="3">
    <source>
        <dbReference type="Proteomes" id="UP000249396"/>
    </source>
</evidence>
<gene>
    <name evidence="2" type="ORF">DM484_06445</name>
</gene>
<keyword evidence="1" id="KW-1133">Transmembrane helix</keyword>
<proteinExistence type="predicted"/>
<reference evidence="2 3" key="1">
    <citation type="journal article" date="2018" name="Aquat. Microb. Ecol.">
        <title>Gammaproteobacterial methanotrophs dominate.</title>
        <authorList>
            <person name="Rissanen A.J."/>
            <person name="Saarenheimo J."/>
            <person name="Tiirola M."/>
            <person name="Peura S."/>
            <person name="Aalto S.L."/>
            <person name="Karvinen A."/>
            <person name="Nykanen H."/>
        </authorList>
    </citation>
    <scope>NUCLEOTIDE SEQUENCE [LARGE SCALE GENOMIC DNA]</scope>
    <source>
        <strain evidence="2">AMbin10</strain>
    </source>
</reference>
<dbReference type="Proteomes" id="UP000249396">
    <property type="component" value="Unassembled WGS sequence"/>
</dbReference>
<organism evidence="2 3">
    <name type="scientific">Candidatus Methylumidiphilus alinenensis</name>
    <dbReference type="NCBI Taxonomy" id="2202197"/>
    <lineage>
        <taxon>Bacteria</taxon>
        <taxon>Pseudomonadati</taxon>
        <taxon>Pseudomonadota</taxon>
        <taxon>Gammaproteobacteria</taxon>
        <taxon>Methylococcales</taxon>
        <taxon>Candidatus Methylumidiphilus</taxon>
    </lineage>
</organism>
<accession>A0A2W4RH47</accession>
<evidence type="ECO:0000313" key="2">
    <source>
        <dbReference type="EMBL" id="PZN82433.1"/>
    </source>
</evidence>
<dbReference type="AlphaFoldDB" id="A0A2W4RH47"/>
<dbReference type="EMBL" id="QJPH01000220">
    <property type="protein sequence ID" value="PZN82433.1"/>
    <property type="molecule type" value="Genomic_DNA"/>
</dbReference>
<keyword evidence="1" id="KW-0472">Membrane</keyword>
<name>A0A2W4RH47_9GAMM</name>
<keyword evidence="1" id="KW-0812">Transmembrane</keyword>
<protein>
    <submittedName>
        <fullName evidence="2">Uncharacterized protein</fullName>
    </submittedName>
</protein>
<sequence length="91" mass="10097">MIFHKITNNHLAKLVLGAPSRNAKPQLGLWMGFIVPTVYVTAIKLAAHRDVGACFRLRPDTYRSLKAAPTGLNLTAVTPERGNDKIYRIIL</sequence>
<evidence type="ECO:0000256" key="1">
    <source>
        <dbReference type="SAM" id="Phobius"/>
    </source>
</evidence>